<dbReference type="CDD" id="cd19690">
    <property type="entry name" value="bHLHzip_spESC1_like"/>
    <property type="match status" value="1"/>
</dbReference>
<dbReference type="GO" id="GO:0005634">
    <property type="term" value="C:nucleus"/>
    <property type="evidence" value="ECO:0007669"/>
    <property type="project" value="TreeGrafter"/>
</dbReference>
<dbReference type="InterPro" id="IPR036638">
    <property type="entry name" value="HLH_DNA-bd_sf"/>
</dbReference>
<feature type="compositionally biased region" description="Low complexity" evidence="2">
    <location>
        <begin position="128"/>
        <end position="139"/>
    </location>
</feature>
<proteinExistence type="predicted"/>
<feature type="compositionally biased region" description="Basic residues" evidence="2">
    <location>
        <begin position="303"/>
        <end position="323"/>
    </location>
</feature>
<dbReference type="SMART" id="SM00353">
    <property type="entry name" value="HLH"/>
    <property type="match status" value="1"/>
</dbReference>
<feature type="region of interest" description="Disordered" evidence="2">
    <location>
        <begin position="281"/>
        <end position="324"/>
    </location>
</feature>
<dbReference type="GO" id="GO:0005524">
    <property type="term" value="F:ATP binding"/>
    <property type="evidence" value="ECO:0007669"/>
    <property type="project" value="InterPro"/>
</dbReference>
<dbReference type="SUPFAM" id="SSF52540">
    <property type="entry name" value="P-loop containing nucleoside triphosphate hydrolases"/>
    <property type="match status" value="1"/>
</dbReference>
<dbReference type="OrthoDB" id="9996895at2759"/>
<protein>
    <recommendedName>
        <fullName evidence="3">BHLH domain-containing protein</fullName>
    </recommendedName>
</protein>
<dbReference type="Pfam" id="PF00010">
    <property type="entry name" value="HLH"/>
    <property type="match status" value="1"/>
</dbReference>
<dbReference type="SUPFAM" id="SSF47459">
    <property type="entry name" value="HLH, helix-loop-helix DNA-binding domain"/>
    <property type="match status" value="1"/>
</dbReference>
<evidence type="ECO:0000313" key="5">
    <source>
        <dbReference type="Proteomes" id="UP000717328"/>
    </source>
</evidence>
<dbReference type="InterPro" id="IPR040106">
    <property type="entry name" value="Esc1_bHLHzip"/>
</dbReference>
<dbReference type="EMBL" id="JABCKI010000127">
    <property type="protein sequence ID" value="KAG5652436.1"/>
    <property type="molecule type" value="Genomic_DNA"/>
</dbReference>
<sequence>MFLYWKAFRNLPKKHVSTAEVVERLRQASLEPRPAHPFFDKPTLPLPSDLSAEQSTTSDDKVIEIVDEESTIVISPDTPKPLLSLLPEAGSQEDPIVLDSSPLKPLPVRKPGASKTLAPLFAPRRPKSSAASTSSTAAANNLDAPYPDLDSQHVRGPQQHFPSSRLPFARREKPTKSFEEAAREPFTLKDLNREIIYDTTPNVPSSTADKISDEATSMYHSRSHPAISRFNTELTASASRNRMWVDKWHPTRADEVLGNEDNAMYLRDWIRALELHLGSTEPDANSGLKKGKNQGKTNANGRGIKRRRVVRAVEKRRGRKKRKLEPDDEGFDWIVYSDIPEESDPINYDDLDLYSEPARSSPPPDHEASSAYAPSSPPCPSASQPELVSQYTFDKLSNTILLVGPPGVGKTAAVYACAEELGWDVFEVYPGIGRRNGPGIDNLIGDAGKNHHVRKTRAANPGVSGAFTKLFKGKGITDSNVHEDAHAPSGDFGFLSPTSTEASEIAPTVRQSLILLEEVDIQFKEDTSFWPSVTNFIKDCRRPVICTCNGVFPAIFTGQKSNQIQFYTDISLVPTQDLPLQAILTFQPCEEEVATSYLQGLCAAEGSKLQREVLNRMYGDSAPKLDVIDTPDMPAPPESCAFPAPDLRRTINRLQFLCSSTDSDSDAPVNLRWDHAPGSRLEDLCDWGWPVKESTANVRPYSGSSVGMSEKVMGQTPPARWLAARHADLVSFVDSYLTRSPWDTEAVRMGHNGGSCVADFEVLFVQGLSWSAVEASNDDEVGHSILLCPRTTQGQFGPRCCDEEIASAVVWHSREALEPTCVISPLRTRELFRARVEHQTQMVLALGGMVPLSVATMRRAEVVLEYGTRIRDIVAAEDLWESLAQQKERAGRTTRNSGGGFDLYQFIDYTTRKNAAWPNLFPLNMQNGAAKNKDAQARPSPPPLAPLHYLQNQRRGSITDPSLHAASIVKLNTGYRDNPGHESPRSTSPFVFGDATPSEGLQIRNLLRSPSLERVSESSGGADKEMDVDATRRFDYNMRRHSVQGTKRKMDGADAALAGPGVPSVAEEGPAPKRRGSAIDTQRMTQLSLNDRRSSVDARASGPPWWINNDRRDSTSSIFSNVSSLGYSSAFTPGDSPHSRVPSGIANFSWPATPEDPTEAPVDVAPDQAPPLSDRRMSLTDVPPNRLLRSRSRPPVQEESPTNKDTGNTPYSRSPELRVSHKLAERKRRKEMKDLFDELRDQLPADRGMKASKWEILSKAIDFVGQLKQSHQDMAREMEMLRHELDATRQAMSFGPAAAPHLVYGQPPVPGQFPLPPPGTLHPHTPQHPPAPPPPPLSRPPSSQNVQRPPPQNGNNARTEPPPPT</sequence>
<feature type="region of interest" description="Disordered" evidence="2">
    <location>
        <begin position="344"/>
        <end position="385"/>
    </location>
</feature>
<evidence type="ECO:0000256" key="2">
    <source>
        <dbReference type="SAM" id="MobiDB-lite"/>
    </source>
</evidence>
<feature type="domain" description="BHLH" evidence="3">
    <location>
        <begin position="1216"/>
        <end position="1267"/>
    </location>
</feature>
<accession>A0A9P7KHB0</accession>
<feature type="region of interest" description="Disordered" evidence="2">
    <location>
        <begin position="1303"/>
        <end position="1365"/>
    </location>
</feature>
<dbReference type="InterPro" id="IPR027417">
    <property type="entry name" value="P-loop_NTPase"/>
</dbReference>
<dbReference type="InterPro" id="IPR011598">
    <property type="entry name" value="bHLH_dom"/>
</dbReference>
<dbReference type="InterPro" id="IPR003959">
    <property type="entry name" value="ATPase_AAA_core"/>
</dbReference>
<feature type="compositionally biased region" description="Acidic residues" evidence="2">
    <location>
        <begin position="344"/>
        <end position="353"/>
    </location>
</feature>
<dbReference type="PANTHER" id="PTHR23389">
    <property type="entry name" value="CHROMOSOME TRANSMISSION FIDELITY FACTOR 18"/>
    <property type="match status" value="1"/>
</dbReference>
<dbReference type="Gene3D" id="3.40.50.300">
    <property type="entry name" value="P-loop containing nucleotide triphosphate hydrolases"/>
    <property type="match status" value="1"/>
</dbReference>
<feature type="region of interest" description="Disordered" evidence="2">
    <location>
        <begin position="33"/>
        <end position="57"/>
    </location>
</feature>
<dbReference type="PROSITE" id="PS50888">
    <property type="entry name" value="BHLH"/>
    <property type="match status" value="1"/>
</dbReference>
<feature type="compositionally biased region" description="Basic and acidic residues" evidence="2">
    <location>
        <begin position="1022"/>
        <end position="1038"/>
    </location>
</feature>
<feature type="compositionally biased region" description="Polar residues" evidence="2">
    <location>
        <begin position="1199"/>
        <end position="1212"/>
    </location>
</feature>
<dbReference type="Proteomes" id="UP000717328">
    <property type="component" value="Unassembled WGS sequence"/>
</dbReference>
<feature type="compositionally biased region" description="Low complexity" evidence="2">
    <location>
        <begin position="1160"/>
        <end position="1171"/>
    </location>
</feature>
<feature type="coiled-coil region" evidence="1">
    <location>
        <begin position="1264"/>
        <end position="1291"/>
    </location>
</feature>
<feature type="region of interest" description="Disordered" evidence="2">
    <location>
        <begin position="1133"/>
        <end position="1225"/>
    </location>
</feature>
<keyword evidence="1" id="KW-0175">Coiled coil</keyword>
<comment type="caution">
    <text evidence="4">The sequence shown here is derived from an EMBL/GenBank/DDBJ whole genome shotgun (WGS) entry which is preliminary data.</text>
</comment>
<dbReference type="GO" id="GO:0016887">
    <property type="term" value="F:ATP hydrolysis activity"/>
    <property type="evidence" value="ECO:0007669"/>
    <property type="project" value="InterPro"/>
</dbReference>
<dbReference type="GO" id="GO:0003677">
    <property type="term" value="F:DNA binding"/>
    <property type="evidence" value="ECO:0007669"/>
    <property type="project" value="TreeGrafter"/>
</dbReference>
<dbReference type="Pfam" id="PF00004">
    <property type="entry name" value="AAA"/>
    <property type="match status" value="1"/>
</dbReference>
<organism evidence="4 5">
    <name type="scientific">Sphagnurus paluster</name>
    <dbReference type="NCBI Taxonomy" id="117069"/>
    <lineage>
        <taxon>Eukaryota</taxon>
        <taxon>Fungi</taxon>
        <taxon>Dikarya</taxon>
        <taxon>Basidiomycota</taxon>
        <taxon>Agaricomycotina</taxon>
        <taxon>Agaricomycetes</taxon>
        <taxon>Agaricomycetidae</taxon>
        <taxon>Agaricales</taxon>
        <taxon>Tricholomatineae</taxon>
        <taxon>Lyophyllaceae</taxon>
        <taxon>Sphagnurus</taxon>
    </lineage>
</organism>
<dbReference type="GO" id="GO:0046983">
    <property type="term" value="F:protein dimerization activity"/>
    <property type="evidence" value="ECO:0007669"/>
    <property type="project" value="InterPro"/>
</dbReference>
<feature type="region of interest" description="Disordered" evidence="2">
    <location>
        <begin position="974"/>
        <end position="1113"/>
    </location>
</feature>
<reference evidence="4" key="1">
    <citation type="submission" date="2021-02" db="EMBL/GenBank/DDBJ databases">
        <authorList>
            <person name="Nieuwenhuis M."/>
            <person name="Van De Peppel L.J.J."/>
        </authorList>
    </citation>
    <scope>NUCLEOTIDE SEQUENCE</scope>
    <source>
        <strain evidence="4">D49</strain>
    </source>
</reference>
<evidence type="ECO:0000259" key="3">
    <source>
        <dbReference type="PROSITE" id="PS50888"/>
    </source>
</evidence>
<reference evidence="4" key="2">
    <citation type="submission" date="2021-10" db="EMBL/GenBank/DDBJ databases">
        <title>Phylogenomics reveals ancestral predisposition of the termite-cultivated fungus Termitomyces towards a domesticated lifestyle.</title>
        <authorList>
            <person name="Auxier B."/>
            <person name="Grum-Grzhimaylo A."/>
            <person name="Cardenas M.E."/>
            <person name="Lodge J.D."/>
            <person name="Laessoe T."/>
            <person name="Pedersen O."/>
            <person name="Smith M.E."/>
            <person name="Kuyper T.W."/>
            <person name="Franco-Molano E.A."/>
            <person name="Baroni T.J."/>
            <person name="Aanen D.K."/>
        </authorList>
    </citation>
    <scope>NUCLEOTIDE SEQUENCE</scope>
    <source>
        <strain evidence="4">D49</strain>
    </source>
</reference>
<dbReference type="CDD" id="cd00009">
    <property type="entry name" value="AAA"/>
    <property type="match status" value="1"/>
</dbReference>
<name>A0A9P7KHB0_9AGAR</name>
<feature type="compositionally biased region" description="Basic and acidic residues" evidence="2">
    <location>
        <begin position="169"/>
        <end position="178"/>
    </location>
</feature>
<evidence type="ECO:0000313" key="4">
    <source>
        <dbReference type="EMBL" id="KAG5652436.1"/>
    </source>
</evidence>
<feature type="compositionally biased region" description="Pro residues" evidence="2">
    <location>
        <begin position="1307"/>
        <end position="1339"/>
    </location>
</feature>
<feature type="region of interest" description="Disordered" evidence="2">
    <location>
        <begin position="95"/>
        <end position="178"/>
    </location>
</feature>
<feature type="compositionally biased region" description="Polar residues" evidence="2">
    <location>
        <begin position="1079"/>
        <end position="1089"/>
    </location>
</feature>
<gene>
    <name evidence="4" type="ORF">H0H81_005032</name>
</gene>
<keyword evidence="5" id="KW-1185">Reference proteome</keyword>
<dbReference type="Gene3D" id="4.10.280.10">
    <property type="entry name" value="Helix-loop-helix DNA-binding domain"/>
    <property type="match status" value="1"/>
</dbReference>
<dbReference type="PANTHER" id="PTHR23389:SF21">
    <property type="entry name" value="ATPASE FAMILY AAA DOMAIN-CONTAINING PROTEIN 5"/>
    <property type="match status" value="1"/>
</dbReference>
<evidence type="ECO:0000256" key="1">
    <source>
        <dbReference type="SAM" id="Coils"/>
    </source>
</evidence>